<keyword evidence="1" id="KW-0472">Membrane</keyword>
<organism evidence="2 3">
    <name type="scientific">Mucilaginibacter frigoritolerans</name>
    <dbReference type="NCBI Taxonomy" id="652788"/>
    <lineage>
        <taxon>Bacteria</taxon>
        <taxon>Pseudomonadati</taxon>
        <taxon>Bacteroidota</taxon>
        <taxon>Sphingobacteriia</taxon>
        <taxon>Sphingobacteriales</taxon>
        <taxon>Sphingobacteriaceae</taxon>
        <taxon>Mucilaginibacter</taxon>
    </lineage>
</organism>
<keyword evidence="3" id="KW-1185">Reference proteome</keyword>
<protein>
    <submittedName>
        <fullName evidence="2">Uncharacterized protein</fullName>
    </submittedName>
</protein>
<dbReference type="Proteomes" id="UP000317010">
    <property type="component" value="Unassembled WGS sequence"/>
</dbReference>
<dbReference type="AlphaFoldDB" id="A0A562UFQ2"/>
<keyword evidence="1" id="KW-1133">Transmembrane helix</keyword>
<reference evidence="2 3" key="1">
    <citation type="submission" date="2019-07" db="EMBL/GenBank/DDBJ databases">
        <title>Genomic Encyclopedia of Archaeal and Bacterial Type Strains, Phase II (KMG-II): from individual species to whole genera.</title>
        <authorList>
            <person name="Goeker M."/>
        </authorList>
    </citation>
    <scope>NUCLEOTIDE SEQUENCE [LARGE SCALE GENOMIC DNA]</scope>
    <source>
        <strain evidence="2 3">ATCC BAA-1854</strain>
    </source>
</reference>
<evidence type="ECO:0000313" key="3">
    <source>
        <dbReference type="Proteomes" id="UP000317010"/>
    </source>
</evidence>
<sequence length="71" mass="8039">MEKLIILRMFLCFPLFGSILPEVGIWLSNRSEGIPLIHLIIEATLLVFVAICSLRIYILKKRDKAAVNANV</sequence>
<dbReference type="EMBL" id="VLLI01000001">
    <property type="protein sequence ID" value="TWJ04656.1"/>
    <property type="molecule type" value="Genomic_DNA"/>
</dbReference>
<comment type="caution">
    <text evidence="2">The sequence shown here is derived from an EMBL/GenBank/DDBJ whole genome shotgun (WGS) entry which is preliminary data.</text>
</comment>
<accession>A0A562UFQ2</accession>
<evidence type="ECO:0000256" key="1">
    <source>
        <dbReference type="SAM" id="Phobius"/>
    </source>
</evidence>
<keyword evidence="1" id="KW-0812">Transmembrane</keyword>
<name>A0A562UFQ2_9SPHI</name>
<proteinExistence type="predicted"/>
<feature type="transmembrane region" description="Helical" evidence="1">
    <location>
        <begin position="37"/>
        <end position="58"/>
    </location>
</feature>
<evidence type="ECO:0000313" key="2">
    <source>
        <dbReference type="EMBL" id="TWJ04656.1"/>
    </source>
</evidence>
<gene>
    <name evidence="2" type="ORF">JN11_00374</name>
</gene>